<organism evidence="2 3">
    <name type="scientific">Nocardia wallacei</name>
    <dbReference type="NCBI Taxonomy" id="480035"/>
    <lineage>
        <taxon>Bacteria</taxon>
        <taxon>Bacillati</taxon>
        <taxon>Actinomycetota</taxon>
        <taxon>Actinomycetes</taxon>
        <taxon>Mycobacteriales</taxon>
        <taxon>Nocardiaceae</taxon>
        <taxon>Nocardia</taxon>
    </lineage>
</organism>
<accession>A0A7G1KG03</accession>
<feature type="compositionally biased region" description="Basic and acidic residues" evidence="1">
    <location>
        <begin position="108"/>
        <end position="117"/>
    </location>
</feature>
<feature type="region of interest" description="Disordered" evidence="1">
    <location>
        <begin position="80"/>
        <end position="295"/>
    </location>
</feature>
<dbReference type="RefSeq" id="WP_187687447.1">
    <property type="nucleotide sequence ID" value="NZ_AP023396.1"/>
</dbReference>
<keyword evidence="3" id="KW-1185">Reference proteome</keyword>
<dbReference type="GeneID" id="80346483"/>
<feature type="compositionally biased region" description="Basic residues" evidence="1">
    <location>
        <begin position="281"/>
        <end position="293"/>
    </location>
</feature>
<proteinExistence type="predicted"/>
<evidence type="ECO:0008006" key="4">
    <source>
        <dbReference type="Google" id="ProtNLM"/>
    </source>
</evidence>
<dbReference type="KEGG" id="nwl:NWFMUON74_19190"/>
<dbReference type="Proteomes" id="UP000516173">
    <property type="component" value="Chromosome"/>
</dbReference>
<evidence type="ECO:0000256" key="1">
    <source>
        <dbReference type="SAM" id="MobiDB-lite"/>
    </source>
</evidence>
<feature type="compositionally biased region" description="Low complexity" evidence="1">
    <location>
        <begin position="244"/>
        <end position="266"/>
    </location>
</feature>
<evidence type="ECO:0000313" key="2">
    <source>
        <dbReference type="EMBL" id="BCK54147.1"/>
    </source>
</evidence>
<dbReference type="EMBL" id="AP023396">
    <property type="protein sequence ID" value="BCK54147.1"/>
    <property type="molecule type" value="Genomic_DNA"/>
</dbReference>
<evidence type="ECO:0000313" key="3">
    <source>
        <dbReference type="Proteomes" id="UP000516173"/>
    </source>
</evidence>
<protein>
    <recommendedName>
        <fullName evidence="4">WXG100 family type VII secretion target</fullName>
    </recommendedName>
</protein>
<dbReference type="SUPFAM" id="SSF140453">
    <property type="entry name" value="EsxAB dimer-like"/>
    <property type="match status" value="1"/>
</dbReference>
<dbReference type="Gene3D" id="1.10.287.1060">
    <property type="entry name" value="ESAT-6-like"/>
    <property type="match status" value="1"/>
</dbReference>
<reference evidence="2 3" key="1">
    <citation type="submission" date="2020-08" db="EMBL/GenBank/DDBJ databases">
        <title>Genome Sequencing of Nocardia wallacei strain FMUON74 and assembly.</title>
        <authorList>
            <person name="Toyokawa M."/>
            <person name="Uesaka K."/>
        </authorList>
    </citation>
    <scope>NUCLEOTIDE SEQUENCE [LARGE SCALE GENOMIC DNA]</scope>
    <source>
        <strain evidence="2 3">FMUON74</strain>
    </source>
</reference>
<dbReference type="InterPro" id="IPR036689">
    <property type="entry name" value="ESAT-6-like_sf"/>
</dbReference>
<feature type="compositionally biased region" description="Pro residues" evidence="1">
    <location>
        <begin position="221"/>
        <end position="232"/>
    </location>
</feature>
<name>A0A7G1KG03_9NOCA</name>
<dbReference type="AlphaFoldDB" id="A0A7G1KG03"/>
<sequence>MGESLHVDPEGLRAYGAAFLDAADRAQQIFDRLTDALSEAGTCWGDDEPGKQFAEHYTPDADRTVAGFREVTRALRELGDAVTGSSSSYNDADVDSAGRITETGDVSGRPRDDEPPPRYRTAAANDQADDDPTGTVDPGKPSTLDSTGTPSTHDATGTVVADGAPTRHADESAFEPSGSPFSAGPPQNAAAAGPEDRGTQPRPGPGIQAPTPAADDSPPFGDQPPPAAPLPPRSAARVGGGGQARVSGPAGTPWSGPPGTSTPWSGFESPPRPSSRLPAGRPHRSGRERRRHVAVSTNRDPRVLIAEALAARRGIAVMGFDAPHVGEGAVRQFAAAVDDLLDAYPALGLRTVRIAELEETDVVLAVRDSTAVETIVLNRRWAADPQRLSAVSASPGPVYDAVVHEVGRAAVDLAARSAAEARRR</sequence>
<feature type="compositionally biased region" description="Low complexity" evidence="1">
    <location>
        <begin position="184"/>
        <end position="193"/>
    </location>
</feature>
<gene>
    <name evidence="2" type="ORF">NWFMUON74_19190</name>
</gene>
<feature type="compositionally biased region" description="Polar residues" evidence="1">
    <location>
        <begin position="143"/>
        <end position="155"/>
    </location>
</feature>